<dbReference type="EMBL" id="MFGX01000114">
    <property type="protein sequence ID" value="OGF53154.1"/>
    <property type="molecule type" value="Genomic_DNA"/>
</dbReference>
<dbReference type="AlphaFoldDB" id="A0A1F5UPR8"/>
<dbReference type="Proteomes" id="UP000179157">
    <property type="component" value="Unassembled WGS sequence"/>
</dbReference>
<sequence>MNEMKISARGPKSAAEAFVVCDYPEAMKFKAGVVQVEVRETGGGPVRLFAIDTIVTAREIRRPIV</sequence>
<name>A0A1F5UPR8_FRAXR</name>
<protein>
    <submittedName>
        <fullName evidence="1">Uncharacterized protein</fullName>
    </submittedName>
</protein>
<gene>
    <name evidence="1" type="ORF">A2Z21_10505</name>
</gene>
<organism evidence="1 2">
    <name type="scientific">Fraserbacteria sp. (strain RBG_16_55_9)</name>
    <dbReference type="NCBI Taxonomy" id="1817864"/>
    <lineage>
        <taxon>Bacteria</taxon>
        <taxon>Candidatus Fraseribacteriota</taxon>
    </lineage>
</organism>
<evidence type="ECO:0000313" key="1">
    <source>
        <dbReference type="EMBL" id="OGF53154.1"/>
    </source>
</evidence>
<comment type="caution">
    <text evidence="1">The sequence shown here is derived from an EMBL/GenBank/DDBJ whole genome shotgun (WGS) entry which is preliminary data.</text>
</comment>
<evidence type="ECO:0000313" key="2">
    <source>
        <dbReference type="Proteomes" id="UP000179157"/>
    </source>
</evidence>
<accession>A0A1F5UPR8</accession>
<proteinExistence type="predicted"/>
<reference evidence="1 2" key="1">
    <citation type="journal article" date="2016" name="Nat. Commun.">
        <title>Thousands of microbial genomes shed light on interconnected biogeochemical processes in an aquifer system.</title>
        <authorList>
            <person name="Anantharaman K."/>
            <person name="Brown C.T."/>
            <person name="Hug L.A."/>
            <person name="Sharon I."/>
            <person name="Castelle C.J."/>
            <person name="Probst A.J."/>
            <person name="Thomas B.C."/>
            <person name="Singh A."/>
            <person name="Wilkins M.J."/>
            <person name="Karaoz U."/>
            <person name="Brodie E.L."/>
            <person name="Williams K.H."/>
            <person name="Hubbard S.S."/>
            <person name="Banfield J.F."/>
        </authorList>
    </citation>
    <scope>NUCLEOTIDE SEQUENCE [LARGE SCALE GENOMIC DNA]</scope>
    <source>
        <strain evidence="2">RBG_16_55_9</strain>
    </source>
</reference>